<keyword evidence="2" id="KW-0963">Cytoplasm</keyword>
<feature type="non-terminal residue" evidence="6">
    <location>
        <position position="1"/>
    </location>
</feature>
<dbReference type="STRING" id="307972.A0A2G8KGT1"/>
<keyword evidence="7" id="KW-1185">Reference proteome</keyword>
<gene>
    <name evidence="6" type="ORF">BSL78_15945</name>
</gene>
<dbReference type="AlphaFoldDB" id="A0A2G8KGT1"/>
<evidence type="ECO:0000313" key="6">
    <source>
        <dbReference type="EMBL" id="PIK47175.1"/>
    </source>
</evidence>
<comment type="subcellular location">
    <subcellularLocation>
        <location evidence="1">Cytoplasm</location>
        <location evidence="1">Cytoskeleton</location>
        <location evidence="1">Microtubule organizing center</location>
        <location evidence="1">Centrosome</location>
    </subcellularLocation>
</comment>
<organism evidence="6 7">
    <name type="scientific">Stichopus japonicus</name>
    <name type="common">Sea cucumber</name>
    <dbReference type="NCBI Taxonomy" id="307972"/>
    <lineage>
        <taxon>Eukaryota</taxon>
        <taxon>Metazoa</taxon>
        <taxon>Echinodermata</taxon>
        <taxon>Eleutherozoa</taxon>
        <taxon>Echinozoa</taxon>
        <taxon>Holothuroidea</taxon>
        <taxon>Aspidochirotacea</taxon>
        <taxon>Aspidochirotida</taxon>
        <taxon>Stichopodidae</taxon>
        <taxon>Apostichopus</taxon>
    </lineage>
</organism>
<evidence type="ECO:0000256" key="1">
    <source>
        <dbReference type="ARBA" id="ARBA00004300"/>
    </source>
</evidence>
<keyword evidence="4" id="KW-0206">Cytoskeleton</keyword>
<dbReference type="PANTHER" id="PTHR18905:SF13">
    <property type="entry name" value="NON-CENTROSOMAL MICROTUBULE ARRAY"/>
    <property type="match status" value="1"/>
</dbReference>
<keyword evidence="3" id="KW-0597">Phosphoprotein</keyword>
<feature type="coiled-coil region" evidence="5">
    <location>
        <begin position="24"/>
        <end position="204"/>
    </location>
</feature>
<protein>
    <submittedName>
        <fullName evidence="6">Putative ninein-like protein isoform X2</fullName>
    </submittedName>
</protein>
<dbReference type="EMBL" id="MRZV01000597">
    <property type="protein sequence ID" value="PIK47175.1"/>
    <property type="molecule type" value="Genomic_DNA"/>
</dbReference>
<dbReference type="Proteomes" id="UP000230750">
    <property type="component" value="Unassembled WGS sequence"/>
</dbReference>
<dbReference type="GO" id="GO:0034454">
    <property type="term" value="P:microtubule anchoring at centrosome"/>
    <property type="evidence" value="ECO:0007669"/>
    <property type="project" value="TreeGrafter"/>
</dbReference>
<name>A0A2G8KGT1_STIJA</name>
<keyword evidence="5" id="KW-0175">Coiled coil</keyword>
<evidence type="ECO:0000256" key="2">
    <source>
        <dbReference type="ARBA" id="ARBA00022490"/>
    </source>
</evidence>
<dbReference type="PANTHER" id="PTHR18905">
    <property type="entry name" value="NINEIN"/>
    <property type="match status" value="1"/>
</dbReference>
<reference evidence="6 7" key="1">
    <citation type="journal article" date="2017" name="PLoS Biol.">
        <title>The sea cucumber genome provides insights into morphological evolution and visceral regeneration.</title>
        <authorList>
            <person name="Zhang X."/>
            <person name="Sun L."/>
            <person name="Yuan J."/>
            <person name="Sun Y."/>
            <person name="Gao Y."/>
            <person name="Zhang L."/>
            <person name="Li S."/>
            <person name="Dai H."/>
            <person name="Hamel J.F."/>
            <person name="Liu C."/>
            <person name="Yu Y."/>
            <person name="Liu S."/>
            <person name="Lin W."/>
            <person name="Guo K."/>
            <person name="Jin S."/>
            <person name="Xu P."/>
            <person name="Storey K.B."/>
            <person name="Huan P."/>
            <person name="Zhang T."/>
            <person name="Zhou Y."/>
            <person name="Zhang J."/>
            <person name="Lin C."/>
            <person name="Li X."/>
            <person name="Xing L."/>
            <person name="Huo D."/>
            <person name="Sun M."/>
            <person name="Wang L."/>
            <person name="Mercier A."/>
            <person name="Li F."/>
            <person name="Yang H."/>
            <person name="Xiang J."/>
        </authorList>
    </citation>
    <scope>NUCLEOTIDE SEQUENCE [LARGE SCALE GENOMIC DNA]</scope>
    <source>
        <strain evidence="6">Shaxun</strain>
        <tissue evidence="6">Muscle</tissue>
    </source>
</reference>
<evidence type="ECO:0000256" key="5">
    <source>
        <dbReference type="SAM" id="Coils"/>
    </source>
</evidence>
<sequence>AKVAAEEAVTAVNLQVQQAIPGELEATKAQISMIEAERDQFKKDLDDANRRFMEQQMQMSISESQHTREVQRLKAKQQEELVREMQQLQLEMKEMEKQLKDAQKVHKHKEEQMMRALDSNKDVESNEMKVMKQQKEEAEKKFKRTRNLLNEYMKKLKEQLSKSTRSDVLVKELYIENSKLQRALQLTEERQKKAERNSINLIEKNHAYLGLIKKVCPANV</sequence>
<comment type="caution">
    <text evidence="6">The sequence shown here is derived from an EMBL/GenBank/DDBJ whole genome shotgun (WGS) entry which is preliminary data.</text>
</comment>
<accession>A0A2G8KGT1</accession>
<proteinExistence type="predicted"/>
<dbReference type="OrthoDB" id="5799458at2759"/>
<evidence type="ECO:0000256" key="4">
    <source>
        <dbReference type="ARBA" id="ARBA00023212"/>
    </source>
</evidence>
<evidence type="ECO:0000256" key="3">
    <source>
        <dbReference type="ARBA" id="ARBA00022553"/>
    </source>
</evidence>
<dbReference type="GO" id="GO:0005813">
    <property type="term" value="C:centrosome"/>
    <property type="evidence" value="ECO:0007669"/>
    <property type="project" value="UniProtKB-SubCell"/>
</dbReference>
<evidence type="ECO:0000313" key="7">
    <source>
        <dbReference type="Proteomes" id="UP000230750"/>
    </source>
</evidence>